<dbReference type="InterPro" id="IPR040457">
    <property type="entry name" value="GCP_C"/>
</dbReference>
<dbReference type="GO" id="GO:0051225">
    <property type="term" value="P:spindle assembly"/>
    <property type="evidence" value="ECO:0007669"/>
    <property type="project" value="TreeGrafter"/>
</dbReference>
<dbReference type="EMBL" id="GBHO01030074">
    <property type="protein sequence ID" value="JAG13530.1"/>
    <property type="molecule type" value="Transcribed_RNA"/>
</dbReference>
<dbReference type="PANTHER" id="PTHR19302:SF27">
    <property type="entry name" value="GAMMA-TUBULIN COMPLEX COMPONENT 4"/>
    <property type="match status" value="1"/>
</dbReference>
<evidence type="ECO:0000313" key="10">
    <source>
        <dbReference type="EMBL" id="JAG13530.1"/>
    </source>
</evidence>
<protein>
    <recommendedName>
        <fullName evidence="6">Gamma-tubulin complex component</fullName>
    </recommendedName>
</protein>
<dbReference type="GO" id="GO:0000278">
    <property type="term" value="P:mitotic cell cycle"/>
    <property type="evidence" value="ECO:0007669"/>
    <property type="project" value="TreeGrafter"/>
</dbReference>
<dbReference type="AlphaFoldDB" id="A0A0A9X8V5"/>
<feature type="compositionally biased region" description="Polar residues" evidence="7">
    <location>
        <begin position="564"/>
        <end position="576"/>
    </location>
</feature>
<feature type="compositionally biased region" description="Basic and acidic residues" evidence="7">
    <location>
        <begin position="577"/>
        <end position="588"/>
    </location>
</feature>
<evidence type="ECO:0000256" key="6">
    <source>
        <dbReference type="RuleBase" id="RU363050"/>
    </source>
</evidence>
<feature type="region of interest" description="Disordered" evidence="7">
    <location>
        <begin position="564"/>
        <end position="589"/>
    </location>
</feature>
<evidence type="ECO:0000256" key="3">
    <source>
        <dbReference type="ARBA" id="ARBA00022490"/>
    </source>
</evidence>
<dbReference type="GO" id="GO:0031122">
    <property type="term" value="P:cytoplasmic microtubule organization"/>
    <property type="evidence" value="ECO:0007669"/>
    <property type="project" value="TreeGrafter"/>
</dbReference>
<keyword evidence="3 6" id="KW-0963">Cytoplasm</keyword>
<accession>A0A0A9X8V5</accession>
<feature type="domain" description="Gamma tubulin complex component C-terminal" evidence="8">
    <location>
        <begin position="337"/>
        <end position="698"/>
    </location>
</feature>
<organism evidence="10">
    <name type="scientific">Lygus hesperus</name>
    <name type="common">Western plant bug</name>
    <dbReference type="NCBI Taxonomy" id="30085"/>
    <lineage>
        <taxon>Eukaryota</taxon>
        <taxon>Metazoa</taxon>
        <taxon>Ecdysozoa</taxon>
        <taxon>Arthropoda</taxon>
        <taxon>Hexapoda</taxon>
        <taxon>Insecta</taxon>
        <taxon>Pterygota</taxon>
        <taxon>Neoptera</taxon>
        <taxon>Paraneoptera</taxon>
        <taxon>Hemiptera</taxon>
        <taxon>Heteroptera</taxon>
        <taxon>Panheteroptera</taxon>
        <taxon>Cimicomorpha</taxon>
        <taxon>Miridae</taxon>
        <taxon>Mirini</taxon>
        <taxon>Lygus</taxon>
    </lineage>
</organism>
<comment type="subcellular location">
    <subcellularLocation>
        <location evidence="1 6">Cytoplasm</location>
        <location evidence="1 6">Cytoskeleton</location>
        <location evidence="1 6">Microtubule organizing center</location>
    </subcellularLocation>
</comment>
<dbReference type="GO" id="GO:0000922">
    <property type="term" value="C:spindle pole"/>
    <property type="evidence" value="ECO:0007669"/>
    <property type="project" value="InterPro"/>
</dbReference>
<evidence type="ECO:0000256" key="7">
    <source>
        <dbReference type="SAM" id="MobiDB-lite"/>
    </source>
</evidence>
<keyword evidence="5 6" id="KW-0206">Cytoskeleton</keyword>
<proteinExistence type="inferred from homology"/>
<evidence type="ECO:0000259" key="8">
    <source>
        <dbReference type="Pfam" id="PF04130"/>
    </source>
</evidence>
<dbReference type="InterPro" id="IPR041470">
    <property type="entry name" value="GCP_N"/>
</dbReference>
<keyword evidence="4 6" id="KW-0493">Microtubule</keyword>
<evidence type="ECO:0000256" key="5">
    <source>
        <dbReference type="ARBA" id="ARBA00023212"/>
    </source>
</evidence>
<dbReference type="GO" id="GO:0000930">
    <property type="term" value="C:gamma-tubulin complex"/>
    <property type="evidence" value="ECO:0007669"/>
    <property type="project" value="TreeGrafter"/>
</dbReference>
<dbReference type="GO" id="GO:0007020">
    <property type="term" value="P:microtubule nucleation"/>
    <property type="evidence" value="ECO:0007669"/>
    <property type="project" value="InterPro"/>
</dbReference>
<evidence type="ECO:0000259" key="9">
    <source>
        <dbReference type="Pfam" id="PF17681"/>
    </source>
</evidence>
<evidence type="ECO:0000256" key="2">
    <source>
        <dbReference type="ARBA" id="ARBA00010337"/>
    </source>
</evidence>
<feature type="domain" description="Gamma tubulin complex component protein N-terminal" evidence="9">
    <location>
        <begin position="23"/>
        <end position="324"/>
    </location>
</feature>
<dbReference type="InterPro" id="IPR007259">
    <property type="entry name" value="GCP"/>
</dbReference>
<name>A0A0A9X8V5_LYGHE</name>
<evidence type="ECO:0000256" key="4">
    <source>
        <dbReference type="ARBA" id="ARBA00022701"/>
    </source>
</evidence>
<sequence>MVLHEILWALQQRVAGNSSSDDELMEVNAFFPDSVKLYKQQFSELVHHLEHVHNYIKTIETRKSKSSDDEQSGKTTGLYKQAFCSGIKEVLSNFSPLFIELEELILNDEHFSVISMATKLPPLAQVVRATKDAVVELESKEIVGCQVLDVCKNYCQSGMPSVESAFKIVYKTCLKPFFLQTNFWLLRAELYDPFNEYFISACETEVTHDCDSGSIAASSVSSLDALDYSKASCYKIVLEKLPFFIPYSMAKKVLFVGESLIMCQQDPTMKVELLERRREKILESCGLGPFDVLSKMHQLEDCETLNVDSFDAFISDIFNGVNRYARQLAEEIADVRGQLVLMRDLYLLGRGELFQEFILRSKSYLNRPAHKAKIRCLKAFFDDAFYYTYLTEDSEILDAVSFTFPSKDVIPQGATALDCLNLEVKIKWPLDTIFSPDVMSCFRRMFRFLLKLKKAQITLSNAWLEMNCTNERSNASIIHQMTFLRNKLSAFVGNLQSYCFTDVIEDEMQELLRVVDNSNTYTAIQYAVGVFQSNVLEKLFLNLGAADDYFPLGQDTLDWTEDTVNTTQQSQGSRGSGTEKSKQRTIRDRKTRSLFHPERSIREQKTRSLVFSEKSSLFKGTTEDLNLEMQKMFAEIFSCCLKFGKCAANLKSVQDFQLVDIETKTDAAIQLLYLLSKTYDDNGHLPILLFRLDFNGFFRNNFDPAVL</sequence>
<dbReference type="GO" id="GO:0051011">
    <property type="term" value="F:microtubule minus-end binding"/>
    <property type="evidence" value="ECO:0007669"/>
    <property type="project" value="TreeGrafter"/>
</dbReference>
<dbReference type="PANTHER" id="PTHR19302">
    <property type="entry name" value="GAMMA TUBULIN COMPLEX PROTEIN"/>
    <property type="match status" value="1"/>
</dbReference>
<reference evidence="10" key="1">
    <citation type="journal article" date="2014" name="PLoS ONE">
        <title>Transcriptome-Based Identification of ABC Transporters in the Western Tarnished Plant Bug Lygus hesperus.</title>
        <authorList>
            <person name="Hull J.J."/>
            <person name="Chaney K."/>
            <person name="Geib S.M."/>
            <person name="Fabrick J.A."/>
            <person name="Brent C.S."/>
            <person name="Walsh D."/>
            <person name="Lavine L.C."/>
        </authorList>
    </citation>
    <scope>NUCLEOTIDE SEQUENCE</scope>
</reference>
<dbReference type="Pfam" id="PF04130">
    <property type="entry name" value="GCP_C_terminal"/>
    <property type="match status" value="1"/>
</dbReference>
<dbReference type="Pfam" id="PF17681">
    <property type="entry name" value="GCP_N_terminal"/>
    <property type="match status" value="1"/>
</dbReference>
<dbReference type="GO" id="GO:0051321">
    <property type="term" value="P:meiotic cell cycle"/>
    <property type="evidence" value="ECO:0007669"/>
    <property type="project" value="TreeGrafter"/>
</dbReference>
<dbReference type="Gene3D" id="1.20.120.1900">
    <property type="entry name" value="Gamma-tubulin complex, C-terminal domain"/>
    <property type="match status" value="1"/>
</dbReference>
<evidence type="ECO:0000256" key="1">
    <source>
        <dbReference type="ARBA" id="ARBA00004267"/>
    </source>
</evidence>
<comment type="similarity">
    <text evidence="2 6">Belongs to the TUBGCP family.</text>
</comment>
<dbReference type="GO" id="GO:0005874">
    <property type="term" value="C:microtubule"/>
    <property type="evidence" value="ECO:0007669"/>
    <property type="project" value="UniProtKB-KW"/>
</dbReference>
<gene>
    <name evidence="10" type="primary">TUBGCP4</name>
    <name evidence="10" type="ORF">CM83_44578</name>
</gene>
<dbReference type="GO" id="GO:0043015">
    <property type="term" value="F:gamma-tubulin binding"/>
    <property type="evidence" value="ECO:0007669"/>
    <property type="project" value="InterPro"/>
</dbReference>
<dbReference type="InterPro" id="IPR042241">
    <property type="entry name" value="GCP_C_sf"/>
</dbReference>
<reference evidence="10" key="2">
    <citation type="submission" date="2014-07" db="EMBL/GenBank/DDBJ databases">
        <authorList>
            <person name="Hull J."/>
        </authorList>
    </citation>
    <scope>NUCLEOTIDE SEQUENCE</scope>
</reference>